<feature type="non-terminal residue" evidence="3">
    <location>
        <position position="1"/>
    </location>
</feature>
<feature type="transmembrane region" description="Helical" evidence="1">
    <location>
        <begin position="100"/>
        <end position="122"/>
    </location>
</feature>
<dbReference type="InterPro" id="IPR058514">
    <property type="entry name" value="DUF8201"/>
</dbReference>
<feature type="transmembrane region" description="Helical" evidence="1">
    <location>
        <begin position="71"/>
        <end position="88"/>
    </location>
</feature>
<keyword evidence="1" id="KW-1133">Transmembrane helix</keyword>
<dbReference type="AlphaFoldDB" id="X1CSN8"/>
<protein>
    <recommendedName>
        <fullName evidence="2">DUF8201 domain-containing protein</fullName>
    </recommendedName>
</protein>
<evidence type="ECO:0000259" key="2">
    <source>
        <dbReference type="Pfam" id="PF26626"/>
    </source>
</evidence>
<reference evidence="3" key="1">
    <citation type="journal article" date="2014" name="Front. Microbiol.">
        <title>High frequency of phylogenetically diverse reductive dehalogenase-homologous genes in deep subseafloor sedimentary metagenomes.</title>
        <authorList>
            <person name="Kawai M."/>
            <person name="Futagami T."/>
            <person name="Toyoda A."/>
            <person name="Takaki Y."/>
            <person name="Nishi S."/>
            <person name="Hori S."/>
            <person name="Arai W."/>
            <person name="Tsubouchi T."/>
            <person name="Morono Y."/>
            <person name="Uchiyama I."/>
            <person name="Ito T."/>
            <person name="Fujiyama A."/>
            <person name="Inagaki F."/>
            <person name="Takami H."/>
        </authorList>
    </citation>
    <scope>NUCLEOTIDE SEQUENCE</scope>
    <source>
        <strain evidence="3">Expedition CK06-06</strain>
    </source>
</reference>
<gene>
    <name evidence="3" type="ORF">S01H4_63015</name>
</gene>
<proteinExistence type="predicted"/>
<keyword evidence="1" id="KW-0472">Membrane</keyword>
<feature type="domain" description="DUF8201" evidence="2">
    <location>
        <begin position="4"/>
        <end position="98"/>
    </location>
</feature>
<comment type="caution">
    <text evidence="3">The sequence shown here is derived from an EMBL/GenBank/DDBJ whole genome shotgun (WGS) entry which is preliminary data.</text>
</comment>
<keyword evidence="1" id="KW-0812">Transmembrane</keyword>
<feature type="transmembrane region" description="Helical" evidence="1">
    <location>
        <begin position="42"/>
        <end position="59"/>
    </location>
</feature>
<dbReference type="Pfam" id="PF26626">
    <property type="entry name" value="DUF8201"/>
    <property type="match status" value="1"/>
</dbReference>
<organism evidence="3">
    <name type="scientific">marine sediment metagenome</name>
    <dbReference type="NCBI Taxonomy" id="412755"/>
    <lineage>
        <taxon>unclassified sequences</taxon>
        <taxon>metagenomes</taxon>
        <taxon>ecological metagenomes</taxon>
    </lineage>
</organism>
<feature type="non-terminal residue" evidence="3">
    <location>
        <position position="146"/>
    </location>
</feature>
<name>X1CSN8_9ZZZZ</name>
<sequence length="146" mass="17462">AESDQNAIIWFGRNPKMPREEVLNSWTWVKPWFQNILNWNKILIVLIIIAIILLLMIIFKKNKYKINLNTFIFPVLANIVGVIFWFFTAPDMRFGYGYNYSIVLLILCFAIIKGNYFNYFYVLYNKFKTLKKVNKVYYLSLFCSVL</sequence>
<evidence type="ECO:0000313" key="3">
    <source>
        <dbReference type="EMBL" id="GAH10817.1"/>
    </source>
</evidence>
<dbReference type="EMBL" id="BART01037765">
    <property type="protein sequence ID" value="GAH10817.1"/>
    <property type="molecule type" value="Genomic_DNA"/>
</dbReference>
<evidence type="ECO:0000256" key="1">
    <source>
        <dbReference type="SAM" id="Phobius"/>
    </source>
</evidence>
<accession>X1CSN8</accession>